<protein>
    <recommendedName>
        <fullName evidence="4">Outer membrane protein beta-barrel domain-containing protein</fullName>
    </recommendedName>
</protein>
<name>A0A3D8V932_9GAMM</name>
<evidence type="ECO:0000256" key="1">
    <source>
        <dbReference type="SAM" id="SignalP"/>
    </source>
</evidence>
<dbReference type="EMBL" id="QTJR01000012">
    <property type="protein sequence ID" value="RDY65942.1"/>
    <property type="molecule type" value="Genomic_DNA"/>
</dbReference>
<feature type="signal peptide" evidence="1">
    <location>
        <begin position="1"/>
        <end position="19"/>
    </location>
</feature>
<reference evidence="2 3" key="1">
    <citation type="submission" date="2018-08" db="EMBL/GenBank/DDBJ databases">
        <title>Lysobacter soli KCTC 22011, whole genome shotgun sequence.</title>
        <authorList>
            <person name="Zhang X."/>
            <person name="Feng G."/>
            <person name="Zhu H."/>
        </authorList>
    </citation>
    <scope>NUCLEOTIDE SEQUENCE [LARGE SCALE GENOMIC DNA]</scope>
    <source>
        <strain evidence="2 3">KCTC 22011</strain>
    </source>
</reference>
<organism evidence="2 3">
    <name type="scientific">Lysobacter soli</name>
    <dbReference type="NCBI Taxonomy" id="453783"/>
    <lineage>
        <taxon>Bacteria</taxon>
        <taxon>Pseudomonadati</taxon>
        <taxon>Pseudomonadota</taxon>
        <taxon>Gammaproteobacteria</taxon>
        <taxon>Lysobacterales</taxon>
        <taxon>Lysobacteraceae</taxon>
        <taxon>Lysobacter</taxon>
    </lineage>
</organism>
<keyword evidence="1" id="KW-0732">Signal</keyword>
<dbReference type="Proteomes" id="UP000256829">
    <property type="component" value="Unassembled WGS sequence"/>
</dbReference>
<sequence length="206" mass="22207">MKKSLLAVALAAAPFLANASESNGIGYDYAQLDYTYQDASGPYLNGGTLSGSYSFNDNVFGTASYGKVTDTYNDWFSDARVHVKSEAWSLGVGMNTAIGSRADWVSQIAYVDNDISARVHHDVCPDCNASVNYKGGKISTGIMGRVTDQLTANAYLGYEDYDHGYDGNYFADFGVVYAFNSTWGLHSSLTLADGSDTYNIGVRASF</sequence>
<comment type="caution">
    <text evidence="2">The sequence shown here is derived from an EMBL/GenBank/DDBJ whole genome shotgun (WGS) entry which is preliminary data.</text>
</comment>
<dbReference type="RefSeq" id="WP_115843589.1">
    <property type="nucleotide sequence ID" value="NZ_CP183976.1"/>
</dbReference>
<evidence type="ECO:0000313" key="2">
    <source>
        <dbReference type="EMBL" id="RDY65942.1"/>
    </source>
</evidence>
<feature type="chain" id="PRO_5017707163" description="Outer membrane protein beta-barrel domain-containing protein" evidence="1">
    <location>
        <begin position="20"/>
        <end position="206"/>
    </location>
</feature>
<evidence type="ECO:0008006" key="4">
    <source>
        <dbReference type="Google" id="ProtNLM"/>
    </source>
</evidence>
<dbReference type="AlphaFoldDB" id="A0A3D8V932"/>
<keyword evidence="3" id="KW-1185">Reference proteome</keyword>
<accession>A0A3D8V932</accession>
<proteinExistence type="predicted"/>
<gene>
    <name evidence="2" type="ORF">DX912_14660</name>
</gene>
<evidence type="ECO:0000313" key="3">
    <source>
        <dbReference type="Proteomes" id="UP000256829"/>
    </source>
</evidence>